<name>A0A319BZR4_ASPVC</name>
<dbReference type="RefSeq" id="XP_025565207.1">
    <property type="nucleotide sequence ID" value="XM_025702047.1"/>
</dbReference>
<keyword evidence="2" id="KW-1185">Reference proteome</keyword>
<gene>
    <name evidence="1" type="ORF">BO88DRAFT_227673</name>
</gene>
<dbReference type="GeneID" id="37206639"/>
<accession>A0A319BZR4</accession>
<proteinExistence type="predicted"/>
<evidence type="ECO:0000313" key="1">
    <source>
        <dbReference type="EMBL" id="PYH71413.1"/>
    </source>
</evidence>
<dbReference type="AlphaFoldDB" id="A0A319BZR4"/>
<organism evidence="1 2">
    <name type="scientific">Aspergillus vadensis (strain CBS 113365 / IMI 142717 / IBT 24658)</name>
    <dbReference type="NCBI Taxonomy" id="1448311"/>
    <lineage>
        <taxon>Eukaryota</taxon>
        <taxon>Fungi</taxon>
        <taxon>Dikarya</taxon>
        <taxon>Ascomycota</taxon>
        <taxon>Pezizomycotina</taxon>
        <taxon>Eurotiomycetes</taxon>
        <taxon>Eurotiomycetidae</taxon>
        <taxon>Eurotiales</taxon>
        <taxon>Aspergillaceae</taxon>
        <taxon>Aspergillus</taxon>
        <taxon>Aspergillus subgen. Circumdati</taxon>
    </lineage>
</organism>
<sequence>MKNHALGYKTEQNTRKRPCNGFVSFFRLVTQPLLLSTIVTLSLLHAPLFPLSLRPRTSPLQSLDGATQRLLFLPRTMTQGMHRRQREHTQRRCWAVYSIINTCWREQVFNNRGRGYICREIKH</sequence>
<evidence type="ECO:0000313" key="2">
    <source>
        <dbReference type="Proteomes" id="UP000248405"/>
    </source>
</evidence>
<dbReference type="EMBL" id="KZ821618">
    <property type="protein sequence ID" value="PYH71413.1"/>
    <property type="molecule type" value="Genomic_DNA"/>
</dbReference>
<protein>
    <submittedName>
        <fullName evidence="1">Uncharacterized protein</fullName>
    </submittedName>
</protein>
<dbReference type="Proteomes" id="UP000248405">
    <property type="component" value="Unassembled WGS sequence"/>
</dbReference>
<reference evidence="1" key="1">
    <citation type="submission" date="2016-12" db="EMBL/GenBank/DDBJ databases">
        <title>The genomes of Aspergillus section Nigri reveals drivers in fungal speciation.</title>
        <authorList>
            <consortium name="DOE Joint Genome Institute"/>
            <person name="Vesth T.C."/>
            <person name="Nybo J."/>
            <person name="Theobald S."/>
            <person name="Brandl J."/>
            <person name="Frisvad J.C."/>
            <person name="Nielsen K.F."/>
            <person name="Lyhne E.K."/>
            <person name="Kogle M.E."/>
            <person name="Kuo A."/>
            <person name="Riley R."/>
            <person name="Clum A."/>
            <person name="Nolan M."/>
            <person name="Lipzen A."/>
            <person name="Salamov A."/>
            <person name="Henrissat B."/>
            <person name="Wiebenga A."/>
            <person name="De Vries R.P."/>
            <person name="Grigoriev I.V."/>
            <person name="Mortensen U.H."/>
            <person name="Andersen M.R."/>
            <person name="Baker S.E."/>
        </authorList>
    </citation>
    <scope>NUCLEOTIDE SEQUENCE [LARGE SCALE GENOMIC DNA]</scope>
    <source>
        <strain evidence="1">CBS 113365</strain>
    </source>
</reference>